<reference evidence="1 2" key="1">
    <citation type="submission" date="2015-01" db="EMBL/GenBank/DDBJ databases">
        <title>Evolution of Trichinella species and genotypes.</title>
        <authorList>
            <person name="Korhonen P.K."/>
            <person name="Edoardo P."/>
            <person name="Giuseppe L.R."/>
            <person name="Gasser R.B."/>
        </authorList>
    </citation>
    <scope>NUCLEOTIDE SEQUENCE [LARGE SCALE GENOMIC DNA]</scope>
    <source>
        <strain evidence="1">ISS588</strain>
    </source>
</reference>
<gene>
    <name evidence="1" type="ORF">T4B_5264</name>
</gene>
<proteinExistence type="predicted"/>
<dbReference type="AlphaFoldDB" id="A0A0V1GGM1"/>
<organism evidence="1 2">
    <name type="scientific">Trichinella pseudospiralis</name>
    <name type="common">Parasitic roundworm</name>
    <dbReference type="NCBI Taxonomy" id="6337"/>
    <lineage>
        <taxon>Eukaryota</taxon>
        <taxon>Metazoa</taxon>
        <taxon>Ecdysozoa</taxon>
        <taxon>Nematoda</taxon>
        <taxon>Enoplea</taxon>
        <taxon>Dorylaimia</taxon>
        <taxon>Trichinellida</taxon>
        <taxon>Trichinellidae</taxon>
        <taxon>Trichinella</taxon>
    </lineage>
</organism>
<sequence>LGQLRLTKAMKTTASAERVTTTSALKAKIEPRLNSCAVCKGEHTITEYKRRQMSDGVCALSEDCVIISSIKVIWPIGAPEENPVVKRHHRLLHQPGTKEMTPMRDQIAAEDHRIVE</sequence>
<feature type="non-terminal residue" evidence="1">
    <location>
        <position position="1"/>
    </location>
</feature>
<comment type="caution">
    <text evidence="1">The sequence shown here is derived from an EMBL/GenBank/DDBJ whole genome shotgun (WGS) entry which is preliminary data.</text>
</comment>
<evidence type="ECO:0000313" key="2">
    <source>
        <dbReference type="Proteomes" id="UP000054805"/>
    </source>
</evidence>
<name>A0A0V1GGM1_TRIPS</name>
<feature type="non-terminal residue" evidence="1">
    <location>
        <position position="116"/>
    </location>
</feature>
<keyword evidence="2" id="KW-1185">Reference proteome</keyword>
<dbReference type="EMBL" id="JYDS01002460">
    <property type="protein sequence ID" value="KRY97367.1"/>
    <property type="molecule type" value="Genomic_DNA"/>
</dbReference>
<evidence type="ECO:0000313" key="1">
    <source>
        <dbReference type="EMBL" id="KRY97367.1"/>
    </source>
</evidence>
<accession>A0A0V1GGM1</accession>
<dbReference type="Proteomes" id="UP000054805">
    <property type="component" value="Unassembled WGS sequence"/>
</dbReference>
<protein>
    <submittedName>
        <fullName evidence="1">Uncharacterized protein</fullName>
    </submittedName>
</protein>